<comment type="caution">
    <text evidence="2">The sequence shown here is derived from an EMBL/GenBank/DDBJ whole genome shotgun (WGS) entry which is preliminary data.</text>
</comment>
<name>A0A8J5RHY1_ZIZPA</name>
<feature type="compositionally biased region" description="Pro residues" evidence="1">
    <location>
        <begin position="1"/>
        <end position="18"/>
    </location>
</feature>
<evidence type="ECO:0000313" key="3">
    <source>
        <dbReference type="Proteomes" id="UP000729402"/>
    </source>
</evidence>
<dbReference type="Proteomes" id="UP000729402">
    <property type="component" value="Unassembled WGS sequence"/>
</dbReference>
<dbReference type="AlphaFoldDB" id="A0A8J5RHY1"/>
<evidence type="ECO:0000313" key="2">
    <source>
        <dbReference type="EMBL" id="KAG8049543.1"/>
    </source>
</evidence>
<dbReference type="OrthoDB" id="10606763at2759"/>
<reference evidence="2" key="2">
    <citation type="submission" date="2021-02" db="EMBL/GenBank/DDBJ databases">
        <authorList>
            <person name="Kimball J.A."/>
            <person name="Haas M.W."/>
            <person name="Macchietto M."/>
            <person name="Kono T."/>
            <person name="Duquette J."/>
            <person name="Shao M."/>
        </authorList>
    </citation>
    <scope>NUCLEOTIDE SEQUENCE</scope>
    <source>
        <tissue evidence="2">Fresh leaf tissue</tissue>
    </source>
</reference>
<organism evidence="2 3">
    <name type="scientific">Zizania palustris</name>
    <name type="common">Northern wild rice</name>
    <dbReference type="NCBI Taxonomy" id="103762"/>
    <lineage>
        <taxon>Eukaryota</taxon>
        <taxon>Viridiplantae</taxon>
        <taxon>Streptophyta</taxon>
        <taxon>Embryophyta</taxon>
        <taxon>Tracheophyta</taxon>
        <taxon>Spermatophyta</taxon>
        <taxon>Magnoliopsida</taxon>
        <taxon>Liliopsida</taxon>
        <taxon>Poales</taxon>
        <taxon>Poaceae</taxon>
        <taxon>BOP clade</taxon>
        <taxon>Oryzoideae</taxon>
        <taxon>Oryzeae</taxon>
        <taxon>Zizaniinae</taxon>
        <taxon>Zizania</taxon>
    </lineage>
</organism>
<keyword evidence="3" id="KW-1185">Reference proteome</keyword>
<dbReference type="EMBL" id="JAAALK010000289">
    <property type="protein sequence ID" value="KAG8049543.1"/>
    <property type="molecule type" value="Genomic_DNA"/>
</dbReference>
<protein>
    <submittedName>
        <fullName evidence="2">Uncharacterized protein</fullName>
    </submittedName>
</protein>
<sequence length="104" mass="11846">MEPKPPASRPNSPRPPPASQFWSQVAKEAAFGVRVIALQSLHPKDRQQGALLWTDKAGVTMKGSTLLGLRCQRHQIQATATLFLEMRMKLENPHWFLLIYIIHY</sequence>
<reference evidence="2" key="1">
    <citation type="journal article" date="2021" name="bioRxiv">
        <title>Whole Genome Assembly and Annotation of Northern Wild Rice, Zizania palustris L., Supports a Whole Genome Duplication in the Zizania Genus.</title>
        <authorList>
            <person name="Haas M."/>
            <person name="Kono T."/>
            <person name="Macchietto M."/>
            <person name="Millas R."/>
            <person name="McGilp L."/>
            <person name="Shao M."/>
            <person name="Duquette J."/>
            <person name="Hirsch C.N."/>
            <person name="Kimball J."/>
        </authorList>
    </citation>
    <scope>NUCLEOTIDE SEQUENCE</scope>
    <source>
        <tissue evidence="2">Fresh leaf tissue</tissue>
    </source>
</reference>
<accession>A0A8J5RHY1</accession>
<feature type="region of interest" description="Disordered" evidence="1">
    <location>
        <begin position="1"/>
        <end position="20"/>
    </location>
</feature>
<gene>
    <name evidence="2" type="ORF">GUJ93_ZPchr0009g2351</name>
</gene>
<proteinExistence type="predicted"/>
<evidence type="ECO:0000256" key="1">
    <source>
        <dbReference type="SAM" id="MobiDB-lite"/>
    </source>
</evidence>